<evidence type="ECO:0000256" key="3">
    <source>
        <dbReference type="ARBA" id="ARBA00022737"/>
    </source>
</evidence>
<feature type="compositionally biased region" description="Low complexity" evidence="8">
    <location>
        <begin position="1792"/>
        <end position="1801"/>
    </location>
</feature>
<feature type="region of interest" description="Disordered" evidence="8">
    <location>
        <begin position="441"/>
        <end position="484"/>
    </location>
</feature>
<comment type="subcellular location">
    <subcellularLocation>
        <location evidence="1">Nucleus</location>
    </subcellularLocation>
</comment>
<feature type="compositionally biased region" description="Pro residues" evidence="8">
    <location>
        <begin position="1104"/>
        <end position="1116"/>
    </location>
</feature>
<dbReference type="Pfam" id="PF00096">
    <property type="entry name" value="zf-C2H2"/>
    <property type="match status" value="2"/>
</dbReference>
<dbReference type="Proteomes" id="UP001374579">
    <property type="component" value="Unassembled WGS sequence"/>
</dbReference>
<dbReference type="InterPro" id="IPR013087">
    <property type="entry name" value="Znf_C2H2_type"/>
</dbReference>
<keyword evidence="5" id="KW-0862">Zinc</keyword>
<dbReference type="PANTHER" id="PTHR24406">
    <property type="entry name" value="TRANSCRIPTIONAL REPRESSOR CTCFL-RELATED"/>
    <property type="match status" value="1"/>
</dbReference>
<evidence type="ECO:0000256" key="5">
    <source>
        <dbReference type="ARBA" id="ARBA00022833"/>
    </source>
</evidence>
<evidence type="ECO:0000256" key="1">
    <source>
        <dbReference type="ARBA" id="ARBA00004123"/>
    </source>
</evidence>
<feature type="domain" description="C2H2-type" evidence="9">
    <location>
        <begin position="629"/>
        <end position="656"/>
    </location>
</feature>
<feature type="region of interest" description="Disordered" evidence="8">
    <location>
        <begin position="1792"/>
        <end position="1851"/>
    </location>
</feature>
<feature type="compositionally biased region" description="Low complexity" evidence="8">
    <location>
        <begin position="343"/>
        <end position="376"/>
    </location>
</feature>
<dbReference type="PROSITE" id="PS50157">
    <property type="entry name" value="ZINC_FINGER_C2H2_2"/>
    <property type="match status" value="5"/>
</dbReference>
<feature type="region of interest" description="Disordered" evidence="8">
    <location>
        <begin position="1229"/>
        <end position="1274"/>
    </location>
</feature>
<evidence type="ECO:0000256" key="6">
    <source>
        <dbReference type="ARBA" id="ARBA00023242"/>
    </source>
</evidence>
<feature type="compositionally biased region" description="Polar residues" evidence="8">
    <location>
        <begin position="1837"/>
        <end position="1851"/>
    </location>
</feature>
<dbReference type="EMBL" id="JBAMIC010000004">
    <property type="protein sequence ID" value="KAK7108616.1"/>
    <property type="molecule type" value="Genomic_DNA"/>
</dbReference>
<dbReference type="Pfam" id="PF12874">
    <property type="entry name" value="zf-met"/>
    <property type="match status" value="1"/>
</dbReference>
<feature type="compositionally biased region" description="Low complexity" evidence="8">
    <location>
        <begin position="1340"/>
        <end position="1373"/>
    </location>
</feature>
<evidence type="ECO:0000313" key="11">
    <source>
        <dbReference type="Proteomes" id="UP001374579"/>
    </source>
</evidence>
<name>A0AAN9GHU6_9CAEN</name>
<comment type="caution">
    <text evidence="10">The sequence shown here is derived from an EMBL/GenBank/DDBJ whole genome shotgun (WGS) entry which is preliminary data.</text>
</comment>
<feature type="compositionally biased region" description="Basic and acidic residues" evidence="8">
    <location>
        <begin position="739"/>
        <end position="753"/>
    </location>
</feature>
<feature type="region of interest" description="Disordered" evidence="8">
    <location>
        <begin position="1739"/>
        <end position="1771"/>
    </location>
</feature>
<feature type="compositionally biased region" description="Low complexity" evidence="8">
    <location>
        <begin position="842"/>
        <end position="855"/>
    </location>
</feature>
<feature type="compositionally biased region" description="Basic and acidic residues" evidence="8">
    <location>
        <begin position="887"/>
        <end position="918"/>
    </location>
</feature>
<feature type="region of interest" description="Disordered" evidence="8">
    <location>
        <begin position="1863"/>
        <end position="1909"/>
    </location>
</feature>
<evidence type="ECO:0000256" key="7">
    <source>
        <dbReference type="PROSITE-ProRule" id="PRU00042"/>
    </source>
</evidence>
<feature type="region of interest" description="Disordered" evidence="8">
    <location>
        <begin position="324"/>
        <end position="410"/>
    </location>
</feature>
<feature type="compositionally biased region" description="Low complexity" evidence="8">
    <location>
        <begin position="1581"/>
        <end position="1593"/>
    </location>
</feature>
<feature type="region of interest" description="Disordered" evidence="8">
    <location>
        <begin position="1012"/>
        <end position="1170"/>
    </location>
</feature>
<keyword evidence="4 7" id="KW-0863">Zinc-finger</keyword>
<gene>
    <name evidence="10" type="ORF">V1264_016318</name>
</gene>
<feature type="compositionally biased region" description="Polar residues" evidence="8">
    <location>
        <begin position="1155"/>
        <end position="1167"/>
    </location>
</feature>
<feature type="domain" description="C2H2-type" evidence="9">
    <location>
        <begin position="488"/>
        <end position="516"/>
    </location>
</feature>
<reference evidence="10 11" key="1">
    <citation type="submission" date="2024-02" db="EMBL/GenBank/DDBJ databases">
        <title>Chromosome-scale genome assembly of the rough periwinkle Littorina saxatilis.</title>
        <authorList>
            <person name="De Jode A."/>
            <person name="Faria R."/>
            <person name="Formenti G."/>
            <person name="Sims Y."/>
            <person name="Smith T.P."/>
            <person name="Tracey A."/>
            <person name="Wood J.M.D."/>
            <person name="Zagrodzka Z.B."/>
            <person name="Johannesson K."/>
            <person name="Butlin R.K."/>
            <person name="Leder E.H."/>
        </authorList>
    </citation>
    <scope>NUCLEOTIDE SEQUENCE [LARGE SCALE GENOMIC DNA]</scope>
    <source>
        <strain evidence="10">Snail1</strain>
        <tissue evidence="10">Muscle</tissue>
    </source>
</reference>
<evidence type="ECO:0000259" key="9">
    <source>
        <dbReference type="PROSITE" id="PS50157"/>
    </source>
</evidence>
<feature type="region of interest" description="Disordered" evidence="8">
    <location>
        <begin position="706"/>
        <end position="725"/>
    </location>
</feature>
<feature type="compositionally biased region" description="Basic residues" evidence="8">
    <location>
        <begin position="1873"/>
        <end position="1892"/>
    </location>
</feature>
<keyword evidence="2" id="KW-0479">Metal-binding</keyword>
<feature type="compositionally biased region" description="Low complexity" evidence="8">
    <location>
        <begin position="754"/>
        <end position="764"/>
    </location>
</feature>
<feature type="compositionally biased region" description="Basic and acidic residues" evidence="8">
    <location>
        <begin position="1437"/>
        <end position="1448"/>
    </location>
</feature>
<feature type="compositionally biased region" description="Low complexity" evidence="8">
    <location>
        <begin position="1613"/>
        <end position="1681"/>
    </location>
</feature>
<feature type="compositionally biased region" description="Low complexity" evidence="8">
    <location>
        <begin position="870"/>
        <end position="885"/>
    </location>
</feature>
<dbReference type="GO" id="GO:0008270">
    <property type="term" value="F:zinc ion binding"/>
    <property type="evidence" value="ECO:0007669"/>
    <property type="project" value="UniProtKB-KW"/>
</dbReference>
<feature type="region of interest" description="Disordered" evidence="8">
    <location>
        <begin position="738"/>
        <end position="764"/>
    </location>
</feature>
<feature type="compositionally biased region" description="Low complexity" evidence="8">
    <location>
        <begin position="1042"/>
        <end position="1064"/>
    </location>
</feature>
<evidence type="ECO:0000313" key="10">
    <source>
        <dbReference type="EMBL" id="KAK7108616.1"/>
    </source>
</evidence>
<keyword evidence="11" id="KW-1185">Reference proteome</keyword>
<sequence length="1953" mass="208789">MKMDTRGTQTDLVTDRNIADCLMELKSSPEFQDLTYRLSRSCTGEMTLTVTRESTVGLLGAPFDPVYATVTASGLCYFSVLFAPMEVTDLKPNGDLNLRKFRHILWKLNGRAGYGFCPGFKDTDFPEGFKFEGHGLEVLKQPFTRVQATECQVFMQLKRSSSRAISQPLGLQLCSKCLKALTDIYTNLKKSGADLSKCPAFTRFLPGQSHPTAVKNHGVYQGSSKLKESNELKTESEASLLVTEEEGGGEGSSVGADRPGLCVASECEVVTQNSTESKPKIVKSSSSKVPVRNCSVLLDRFIPEGGCLYKSENRSNMVVANGAVSADSSPVPSPATRSLEHTSSAASFSQDVSHSSSSSSWSLMSSPSATVTSNSSKRQLKHTSSESSSSSRPVLSARIKPFRTVTPQGQETEFSVTDAAGADVAVAGVASDTVVQRDVMADMEPPPVLTPEIMSPADSPQPLCIDEDADPDELESASSEPDAKRPCYRCSLCEDGFQSDTELRQHFSESHPQDTSQDDQSETLATSDLVTDEPVQSDSESPRWKVCPVCRKSFSTKEELELHLTSRHHTRLHRCRYCGQRFALRKNLTDHLERHRGSKKLICEDCGKEFSKKKDFAAHVREHMGDLPFFCTICSKLFSRESVYKEHMERHRARRGVRAVLSGSQKTLQGIVTKAKKCLDEKALMTPASTVTPASGAVQVTTVAKSSSTDSLSTSTSESATSPPSNLHLLSVVSLAQAELEKTSRPPSVEEKMSTSATESSDAAAQLLQLSSRETDKVNAAISDSASTVSPEDIKDTKMDVVSQKAWPEESNALLQKLNAPLKLSKSPPVVLPELSQEQTLSIADKAQSSASSSDDSAETGPELKKPGLPGSSQQGTTPQPTSGTEETEKKEKEKLLSEREEKVKKKEKEMKEREQDIARKNMVFFHQLLMAQMTQQPKNGNGGPATPSEQNKGDKPPMHPQALAMMAALNSRAARGMGQGAIPVLRPPVPPHLPSNKPPYPIPADVGPKWCPPTLDAGKGMAVPHTQPGPLPVTNTEQVKSPASDAVPSSSAGASPPSISLPPHASASLHPKHNPLNPASPRMPFGSLSPGARMSPASLPPGVRMPPRSPLPPGSLSPSARMPSRSPQPPLYLPPGVRMPPRPPTASPRSPATSNQQPARQASSPRKGNFLDMLVGLESKMPDSVKQFLPPRGPVLKARLPKPSQSVFLSDKGSGVILHAETPESIARAIGNKGKGRWPKTKGLDGTMEGTGLNRTDAPPPPPKKQSRWSGGLVKEQLNSVVTVVSPQEMKRLMSITKDFSRVPTPTPEAAASQSNFSARLASPPAYSPISSRTGGSSGQPSPAAPSPMSSTQTTGGPPSSAASTGSPASHSPSPPSPSPSLPLKSMPRLVPASALHAVSSQIMPWLPKNSPAPTLAEETGPMDLTKGSTSNRATLENRSEENRPAGKEAQQSLVLRHILLDPPVSRNQSPAGRQSVASGRSWMDAARHNAANGGRQSVASGRSWMDAASDNFVRDCIPQGGFNAQAAALQAQLQASLQAAENNPRLKANPTLRPFLPGMSADPAQIRGGQPPPFPGLPPGMILPQGMLGLQFMGGGPLSPPLGFVPPPSGPRRSPSTSAAGSSTGRSSLSSPASTVSAQASSSTGRSSLPSPTSTVCARASSPPSSVSSGGTSSLGSPPGFLATLPNFLIPESDGAARCGSKQAGSEGEENKLAINPLGGFAWHRPATIDPFSVAEKMSREHNQAEEREARRDKNTPEDEDTDLTEDRNQWQRQFLQTLWEKRRQQQEQQLLRQQRRQQVLTLSPHSAQNGTPPAKRGRRRKKDMSEAATGGGADQTQFPGSFSSQHASSLLAEEEIIASQAQHNDASPAKRSRGKSGRGRPRGRPRKNAAQRTEEPARVETEVEEEGAEFMGFGSGEEVKVEPLEAGVTCDTCSMVLYGEKEILEHDCDV</sequence>
<feature type="compositionally biased region" description="Basic and acidic residues" evidence="8">
    <location>
        <begin position="1739"/>
        <end position="1759"/>
    </location>
</feature>
<feature type="domain" description="C2H2-type" evidence="9">
    <location>
        <begin position="601"/>
        <end position="628"/>
    </location>
</feature>
<evidence type="ECO:0000256" key="2">
    <source>
        <dbReference type="ARBA" id="ARBA00022723"/>
    </source>
</evidence>
<evidence type="ECO:0000256" key="4">
    <source>
        <dbReference type="ARBA" id="ARBA00022771"/>
    </source>
</evidence>
<dbReference type="PROSITE" id="PS00028">
    <property type="entry name" value="ZINC_FINGER_C2H2_1"/>
    <property type="match status" value="5"/>
</dbReference>
<feature type="region of interest" description="Disordered" evidence="8">
    <location>
        <begin position="1302"/>
        <end position="1388"/>
    </location>
</feature>
<dbReference type="InterPro" id="IPR050888">
    <property type="entry name" value="ZnF_C2H2-type_TF"/>
</dbReference>
<feature type="compositionally biased region" description="Pro residues" evidence="8">
    <location>
        <begin position="1127"/>
        <end position="1147"/>
    </location>
</feature>
<feature type="region of interest" description="Disordered" evidence="8">
    <location>
        <begin position="1563"/>
        <end position="1681"/>
    </location>
</feature>
<feature type="compositionally biased region" description="Basic and acidic residues" evidence="8">
    <location>
        <begin position="225"/>
        <end position="236"/>
    </location>
</feature>
<proteinExistence type="predicted"/>
<dbReference type="GO" id="GO:0005634">
    <property type="term" value="C:nucleus"/>
    <property type="evidence" value="ECO:0007669"/>
    <property type="project" value="UniProtKB-SubCell"/>
</dbReference>
<feature type="compositionally biased region" description="Basic and acidic residues" evidence="8">
    <location>
        <begin position="1895"/>
        <end position="1904"/>
    </location>
</feature>
<accession>A0AAN9GHU6</accession>
<dbReference type="InterPro" id="IPR036236">
    <property type="entry name" value="Znf_C2H2_sf"/>
</dbReference>
<feature type="compositionally biased region" description="Acidic residues" evidence="8">
    <location>
        <begin position="465"/>
        <end position="475"/>
    </location>
</feature>
<protein>
    <recommendedName>
        <fullName evidence="9">C2H2-type domain-containing protein</fullName>
    </recommendedName>
</protein>
<feature type="region of interest" description="Disordered" evidence="8">
    <location>
        <begin position="936"/>
        <end position="960"/>
    </location>
</feature>
<dbReference type="SUPFAM" id="SSF57667">
    <property type="entry name" value="beta-beta-alpha zinc fingers"/>
    <property type="match status" value="2"/>
</dbReference>
<feature type="compositionally biased region" description="Polar residues" evidence="8">
    <location>
        <begin position="1802"/>
        <end position="1814"/>
    </location>
</feature>
<feature type="compositionally biased region" description="Pro residues" evidence="8">
    <location>
        <begin position="1600"/>
        <end position="1612"/>
    </location>
</feature>
<feature type="domain" description="C2H2-type" evidence="9">
    <location>
        <begin position="545"/>
        <end position="574"/>
    </location>
</feature>
<dbReference type="Gene3D" id="3.30.160.60">
    <property type="entry name" value="Classic Zinc Finger"/>
    <property type="match status" value="2"/>
</dbReference>
<organism evidence="10 11">
    <name type="scientific">Littorina saxatilis</name>
    <dbReference type="NCBI Taxonomy" id="31220"/>
    <lineage>
        <taxon>Eukaryota</taxon>
        <taxon>Metazoa</taxon>
        <taxon>Spiralia</taxon>
        <taxon>Lophotrochozoa</taxon>
        <taxon>Mollusca</taxon>
        <taxon>Gastropoda</taxon>
        <taxon>Caenogastropoda</taxon>
        <taxon>Littorinimorpha</taxon>
        <taxon>Littorinoidea</taxon>
        <taxon>Littorinidae</taxon>
        <taxon>Littorina</taxon>
    </lineage>
</organism>
<feature type="region of interest" description="Disordered" evidence="8">
    <location>
        <begin position="842"/>
        <end position="918"/>
    </location>
</feature>
<keyword evidence="3" id="KW-0677">Repeat</keyword>
<keyword evidence="6" id="KW-0539">Nucleus</keyword>
<feature type="domain" description="C2H2-type" evidence="9">
    <location>
        <begin position="573"/>
        <end position="600"/>
    </location>
</feature>
<feature type="region of interest" description="Disordered" evidence="8">
    <location>
        <begin position="225"/>
        <end position="257"/>
    </location>
</feature>
<evidence type="ECO:0000256" key="8">
    <source>
        <dbReference type="SAM" id="MobiDB-lite"/>
    </source>
</evidence>
<feature type="region of interest" description="Disordered" evidence="8">
    <location>
        <begin position="1406"/>
        <end position="1451"/>
    </location>
</feature>
<dbReference type="SMART" id="SM00355">
    <property type="entry name" value="ZnF_C2H2"/>
    <property type="match status" value="5"/>
</dbReference>